<dbReference type="RefSeq" id="WP_149123187.1">
    <property type="nucleotide sequence ID" value="NZ_VTFL01000006.1"/>
</dbReference>
<name>A0A7C3Q0U8_DICTH</name>
<dbReference type="Gene3D" id="3.40.50.720">
    <property type="entry name" value="NAD(P)-binding Rossmann-like Domain"/>
    <property type="match status" value="1"/>
</dbReference>
<feature type="domain" description="Gfo/Idh/MocA-like oxidoreductase N-terminal" evidence="1">
    <location>
        <begin position="2"/>
        <end position="121"/>
    </location>
</feature>
<dbReference type="InterPro" id="IPR051450">
    <property type="entry name" value="Gfo/Idh/MocA_Oxidoreductases"/>
</dbReference>
<dbReference type="InterPro" id="IPR036291">
    <property type="entry name" value="NAD(P)-bd_dom_sf"/>
</dbReference>
<dbReference type="InterPro" id="IPR000683">
    <property type="entry name" value="Gfo/Idh/MocA-like_OxRdtase_N"/>
</dbReference>
<dbReference type="PANTHER" id="PTHR43377">
    <property type="entry name" value="BILIVERDIN REDUCTASE A"/>
    <property type="match status" value="1"/>
</dbReference>
<organism evidence="3">
    <name type="scientific">Dictyoglomus thermophilum</name>
    <dbReference type="NCBI Taxonomy" id="14"/>
    <lineage>
        <taxon>Bacteria</taxon>
        <taxon>Pseudomonadati</taxon>
        <taxon>Dictyoglomota</taxon>
        <taxon>Dictyoglomia</taxon>
        <taxon>Dictyoglomales</taxon>
        <taxon>Dictyoglomaceae</taxon>
        <taxon>Dictyoglomus</taxon>
    </lineage>
</organism>
<reference evidence="3" key="1">
    <citation type="journal article" date="2020" name="mSystems">
        <title>Genome- and Community-Level Interaction Insights into Carbon Utilization and Element Cycling Functions of Hydrothermarchaeota in Hydrothermal Sediment.</title>
        <authorList>
            <person name="Zhou Z."/>
            <person name="Liu Y."/>
            <person name="Xu W."/>
            <person name="Pan J."/>
            <person name="Luo Z.H."/>
            <person name="Li M."/>
        </authorList>
    </citation>
    <scope>NUCLEOTIDE SEQUENCE [LARGE SCALE GENOMIC DNA]</scope>
    <source>
        <strain evidence="3">SpSt-70</strain>
    </source>
</reference>
<dbReference type="Gene3D" id="3.30.360.10">
    <property type="entry name" value="Dihydrodipicolinate Reductase, domain 2"/>
    <property type="match status" value="1"/>
</dbReference>
<feature type="domain" description="GFO/IDH/MocA-like oxidoreductase" evidence="2">
    <location>
        <begin position="134"/>
        <end position="257"/>
    </location>
</feature>
<gene>
    <name evidence="3" type="ORF">ENU78_05495</name>
</gene>
<comment type="caution">
    <text evidence="3">The sequence shown here is derived from an EMBL/GenBank/DDBJ whole genome shotgun (WGS) entry which is preliminary data.</text>
</comment>
<dbReference type="EMBL" id="DTDV01000015">
    <property type="protein sequence ID" value="HGK23884.1"/>
    <property type="molecule type" value="Genomic_DNA"/>
</dbReference>
<evidence type="ECO:0000313" key="3">
    <source>
        <dbReference type="EMBL" id="HGK23884.1"/>
    </source>
</evidence>
<dbReference type="InterPro" id="IPR055170">
    <property type="entry name" value="GFO_IDH_MocA-like_dom"/>
</dbReference>
<dbReference type="AlphaFoldDB" id="A0A7C3Q0U8"/>
<dbReference type="Pfam" id="PF01408">
    <property type="entry name" value="GFO_IDH_MocA"/>
    <property type="match status" value="1"/>
</dbReference>
<dbReference type="PANTHER" id="PTHR43377:SF1">
    <property type="entry name" value="BILIVERDIN REDUCTASE A"/>
    <property type="match status" value="1"/>
</dbReference>
<sequence length="328" mass="36972">MKVCIIGSSGHVGYAIEGIKAAKDCEIVGVAPGSEGESMAKVLSMLGDNFKGKIYDNYEVMLKELSPDIAVVACHFGDIAKVNIKALSYGCHVFTEKPLATTLEDLEKLRKVYENSGKRLCAMFGIRYRPWFFTAHKLVESGAIGEIRLINTQKSYKLGKREEFYKQRESYGGTIPWVGIHAIDWIYWFTHKKFKSIYATHSRKYNKDHGDLEVTALCHFTLEDEIFASLSIDYLRPENAPSHDDDRMRIVGTKGVIDVIFNKVFLINKDYSGQEIPLEDGGNIFVDFLKDIKGEGSCMVTAEESFYATEIALKARESADENKIIYLP</sequence>
<dbReference type="SUPFAM" id="SSF55347">
    <property type="entry name" value="Glyceraldehyde-3-phosphate dehydrogenase-like, C-terminal domain"/>
    <property type="match status" value="1"/>
</dbReference>
<evidence type="ECO:0000259" key="1">
    <source>
        <dbReference type="Pfam" id="PF01408"/>
    </source>
</evidence>
<evidence type="ECO:0000259" key="2">
    <source>
        <dbReference type="Pfam" id="PF22725"/>
    </source>
</evidence>
<dbReference type="GO" id="GO:0000166">
    <property type="term" value="F:nucleotide binding"/>
    <property type="evidence" value="ECO:0007669"/>
    <property type="project" value="InterPro"/>
</dbReference>
<dbReference type="SUPFAM" id="SSF51735">
    <property type="entry name" value="NAD(P)-binding Rossmann-fold domains"/>
    <property type="match status" value="1"/>
</dbReference>
<accession>A0A7C3Q0U8</accession>
<proteinExistence type="predicted"/>
<protein>
    <submittedName>
        <fullName evidence="3">Gfo/Idh/MocA family oxidoreductase</fullName>
    </submittedName>
</protein>
<dbReference type="Pfam" id="PF22725">
    <property type="entry name" value="GFO_IDH_MocA_C3"/>
    <property type="match status" value="1"/>
</dbReference>